<dbReference type="Proteomes" id="UP001142372">
    <property type="component" value="Unassembled WGS sequence"/>
</dbReference>
<evidence type="ECO:0000256" key="2">
    <source>
        <dbReference type="ARBA" id="ARBA00022475"/>
    </source>
</evidence>
<evidence type="ECO:0000256" key="8">
    <source>
        <dbReference type="SAM" id="Phobius"/>
    </source>
</evidence>
<dbReference type="GO" id="GO:0005886">
    <property type="term" value="C:plasma membrane"/>
    <property type="evidence" value="ECO:0007669"/>
    <property type="project" value="UniProtKB-SubCell"/>
</dbReference>
<reference evidence="10" key="2">
    <citation type="submission" date="2023-01" db="EMBL/GenBank/DDBJ databases">
        <authorList>
            <person name="Sun Q."/>
            <person name="Evtushenko L."/>
        </authorList>
    </citation>
    <scope>NUCLEOTIDE SEQUENCE</scope>
    <source>
        <strain evidence="10">VKM Ac-1401</strain>
    </source>
</reference>
<feature type="transmembrane region" description="Helical" evidence="8">
    <location>
        <begin position="259"/>
        <end position="283"/>
    </location>
</feature>
<feature type="transmembrane region" description="Helical" evidence="8">
    <location>
        <begin position="178"/>
        <end position="207"/>
    </location>
</feature>
<keyword evidence="11" id="KW-1185">Reference proteome</keyword>
<keyword evidence="3" id="KW-0328">Glycosyltransferase</keyword>
<dbReference type="PANTHER" id="PTHR33908">
    <property type="entry name" value="MANNOSYLTRANSFERASE YKCB-RELATED"/>
    <property type="match status" value="1"/>
</dbReference>
<dbReference type="AlphaFoldDB" id="A0A9W6M0M7"/>
<accession>A0A9W6M0M7</accession>
<evidence type="ECO:0000256" key="1">
    <source>
        <dbReference type="ARBA" id="ARBA00004651"/>
    </source>
</evidence>
<dbReference type="PANTHER" id="PTHR33908:SF3">
    <property type="entry name" value="UNDECAPRENYL PHOSPHATE-ALPHA-4-AMINO-4-DEOXY-L-ARABINOSE ARABINOSYL TRANSFERASE"/>
    <property type="match status" value="1"/>
</dbReference>
<feature type="transmembrane region" description="Helical" evidence="8">
    <location>
        <begin position="311"/>
        <end position="330"/>
    </location>
</feature>
<dbReference type="GO" id="GO:0016763">
    <property type="term" value="F:pentosyltransferase activity"/>
    <property type="evidence" value="ECO:0007669"/>
    <property type="project" value="TreeGrafter"/>
</dbReference>
<dbReference type="EMBL" id="BSEN01000012">
    <property type="protein sequence ID" value="GLJ76892.1"/>
    <property type="molecule type" value="Genomic_DNA"/>
</dbReference>
<keyword evidence="2" id="KW-1003">Cell membrane</keyword>
<evidence type="ECO:0000256" key="7">
    <source>
        <dbReference type="ARBA" id="ARBA00023136"/>
    </source>
</evidence>
<dbReference type="Pfam" id="PF13231">
    <property type="entry name" value="PMT_2"/>
    <property type="match status" value="1"/>
</dbReference>
<evidence type="ECO:0000256" key="3">
    <source>
        <dbReference type="ARBA" id="ARBA00022676"/>
    </source>
</evidence>
<evidence type="ECO:0000256" key="6">
    <source>
        <dbReference type="ARBA" id="ARBA00022989"/>
    </source>
</evidence>
<evidence type="ECO:0000256" key="4">
    <source>
        <dbReference type="ARBA" id="ARBA00022679"/>
    </source>
</evidence>
<dbReference type="InterPro" id="IPR038731">
    <property type="entry name" value="RgtA/B/C-like"/>
</dbReference>
<dbReference type="RefSeq" id="WP_271177550.1">
    <property type="nucleotide sequence ID" value="NZ_BAAAJO010000002.1"/>
</dbReference>
<gene>
    <name evidence="10" type="ORF">GCM10017584_24660</name>
</gene>
<feature type="transmembrane region" description="Helical" evidence="8">
    <location>
        <begin position="21"/>
        <end position="44"/>
    </location>
</feature>
<organism evidence="10 11">
    <name type="scientific">Leifsonia poae</name>
    <dbReference type="NCBI Taxonomy" id="110933"/>
    <lineage>
        <taxon>Bacteria</taxon>
        <taxon>Bacillati</taxon>
        <taxon>Actinomycetota</taxon>
        <taxon>Actinomycetes</taxon>
        <taxon>Micrococcales</taxon>
        <taxon>Microbacteriaceae</taxon>
        <taxon>Leifsonia</taxon>
    </lineage>
</organism>
<feature type="transmembrane region" description="Helical" evidence="8">
    <location>
        <begin position="362"/>
        <end position="380"/>
    </location>
</feature>
<comment type="caution">
    <text evidence="10">The sequence shown here is derived from an EMBL/GenBank/DDBJ whole genome shotgun (WGS) entry which is preliminary data.</text>
</comment>
<evidence type="ECO:0000256" key="5">
    <source>
        <dbReference type="ARBA" id="ARBA00022692"/>
    </source>
</evidence>
<reference evidence="10" key="1">
    <citation type="journal article" date="2014" name="Int. J. Syst. Evol. Microbiol.">
        <title>Complete genome sequence of Corynebacterium casei LMG S-19264T (=DSM 44701T), isolated from a smear-ripened cheese.</title>
        <authorList>
            <consortium name="US DOE Joint Genome Institute (JGI-PGF)"/>
            <person name="Walter F."/>
            <person name="Albersmeier A."/>
            <person name="Kalinowski J."/>
            <person name="Ruckert C."/>
        </authorList>
    </citation>
    <scope>NUCLEOTIDE SEQUENCE</scope>
    <source>
        <strain evidence="10">VKM Ac-1401</strain>
    </source>
</reference>
<dbReference type="InterPro" id="IPR050297">
    <property type="entry name" value="LipidA_mod_glycosyltrf_83"/>
</dbReference>
<evidence type="ECO:0000259" key="9">
    <source>
        <dbReference type="Pfam" id="PF13231"/>
    </source>
</evidence>
<dbReference type="GO" id="GO:0009103">
    <property type="term" value="P:lipopolysaccharide biosynthetic process"/>
    <property type="evidence" value="ECO:0007669"/>
    <property type="project" value="UniProtKB-ARBA"/>
</dbReference>
<comment type="subcellular location">
    <subcellularLocation>
        <location evidence="1">Cell membrane</location>
        <topology evidence="1">Multi-pass membrane protein</topology>
    </subcellularLocation>
</comment>
<evidence type="ECO:0000313" key="11">
    <source>
        <dbReference type="Proteomes" id="UP001142372"/>
    </source>
</evidence>
<feature type="transmembrane region" description="Helical" evidence="8">
    <location>
        <begin position="214"/>
        <end position="237"/>
    </location>
</feature>
<keyword evidence="5 8" id="KW-0812">Transmembrane</keyword>
<evidence type="ECO:0000313" key="10">
    <source>
        <dbReference type="EMBL" id="GLJ76892.1"/>
    </source>
</evidence>
<sequence>MSLVATKPTPRTRAAIGALTGARWFVASIAGLLATSIAAAGSWIPSLWGDEAASVMSAERSLPSLAGMLGHVDAVHGTYYLGLHWWIRVFGTSPFALRFPSAVAVGLATAAVVVVAWRLEGRRMAIIAGAVCVILPRVTYMGEEARSYAFSAAAAAWLTALLIEILHRREVRMRWWVAYGAVLAVGTYFFLYVALFAAVHAVILASVRARRSTLIGWGAAVAGAALASVPLGLVGLIERNQISYLAMSEQVTLPTLFDALWFGTWWVAAGAWALIVVAVVVAWRRRRGEIRATADPAPWIAKRGLPTLEGVAIAWLVVPTGILITAHAVIPDFTARYVSFCAPAAAILIACGIRALADRRRWAGIAAGSLIVALIVPVYIGQRTPYAKNDSDWAQVSAEIGANAHPGDGVIFDESVRPSWRPRLALHTYPAGFAGLTDVTLDVPFTQNDTWHDRAYSVAQADERNRLVGIERVWLVEFAATPSTPDSWGLDTLEREGFVQTGTRIATHRELIIELER</sequence>
<keyword evidence="6 8" id="KW-1133">Transmembrane helix</keyword>
<feature type="transmembrane region" description="Helical" evidence="8">
    <location>
        <begin position="147"/>
        <end position="166"/>
    </location>
</feature>
<dbReference type="GO" id="GO:0010041">
    <property type="term" value="P:response to iron(III) ion"/>
    <property type="evidence" value="ECO:0007669"/>
    <property type="project" value="TreeGrafter"/>
</dbReference>
<name>A0A9W6M0M7_9MICO</name>
<proteinExistence type="predicted"/>
<protein>
    <submittedName>
        <fullName evidence="10">Membrane protein</fullName>
    </submittedName>
</protein>
<feature type="transmembrane region" description="Helical" evidence="8">
    <location>
        <begin position="336"/>
        <end position="355"/>
    </location>
</feature>
<feature type="transmembrane region" description="Helical" evidence="8">
    <location>
        <begin position="95"/>
        <end position="117"/>
    </location>
</feature>
<keyword evidence="7 8" id="KW-0472">Membrane</keyword>
<keyword evidence="4" id="KW-0808">Transferase</keyword>
<feature type="domain" description="Glycosyltransferase RgtA/B/C/D-like" evidence="9">
    <location>
        <begin position="87"/>
        <end position="228"/>
    </location>
</feature>